<evidence type="ECO:0000256" key="3">
    <source>
        <dbReference type="ARBA" id="ARBA00022840"/>
    </source>
</evidence>
<dbReference type="AlphaFoldDB" id="A0A8H7PEX6"/>
<accession>A0A8H7PEX6</accession>
<organism evidence="6 7">
    <name type="scientific">Mortierella isabellina</name>
    <name type="common">Filamentous fungus</name>
    <name type="synonym">Umbelopsis isabellina</name>
    <dbReference type="NCBI Taxonomy" id="91625"/>
    <lineage>
        <taxon>Eukaryota</taxon>
        <taxon>Fungi</taxon>
        <taxon>Fungi incertae sedis</taxon>
        <taxon>Mucoromycota</taxon>
        <taxon>Mucoromycotina</taxon>
        <taxon>Umbelopsidomycetes</taxon>
        <taxon>Umbelopsidales</taxon>
        <taxon>Umbelopsidaceae</taxon>
        <taxon>Umbelopsis</taxon>
    </lineage>
</organism>
<dbReference type="SUPFAM" id="SSF56059">
    <property type="entry name" value="Glutathione synthetase ATP-binding domain-like"/>
    <property type="match status" value="1"/>
</dbReference>
<dbReference type="NCBIfam" id="NF004877">
    <property type="entry name" value="PRK06241.1-2"/>
    <property type="match status" value="1"/>
</dbReference>
<dbReference type="PANTHER" id="PTHR43615:SF1">
    <property type="entry name" value="PPDK_N DOMAIN-CONTAINING PROTEIN"/>
    <property type="match status" value="1"/>
</dbReference>
<evidence type="ECO:0000313" key="7">
    <source>
        <dbReference type="Proteomes" id="UP000654370"/>
    </source>
</evidence>
<dbReference type="Gene3D" id="3.30.470.20">
    <property type="entry name" value="ATP-grasp fold, B domain"/>
    <property type="match status" value="1"/>
</dbReference>
<keyword evidence="2" id="KW-0547">Nucleotide-binding</keyword>
<feature type="domain" description="PEP-utilising enzyme mobile" evidence="4">
    <location>
        <begin position="822"/>
        <end position="892"/>
    </location>
</feature>
<dbReference type="SUPFAM" id="SSF52009">
    <property type="entry name" value="Phosphohistidine domain"/>
    <property type="match status" value="1"/>
</dbReference>
<dbReference type="InterPro" id="IPR002192">
    <property type="entry name" value="PPDK_AMP/ATP-bd"/>
</dbReference>
<dbReference type="InterPro" id="IPR036637">
    <property type="entry name" value="Phosphohistidine_dom_sf"/>
</dbReference>
<evidence type="ECO:0000256" key="1">
    <source>
        <dbReference type="ARBA" id="ARBA00007837"/>
    </source>
</evidence>
<gene>
    <name evidence="6" type="ORF">INT43_004941</name>
</gene>
<keyword evidence="7" id="KW-1185">Reference proteome</keyword>
<dbReference type="GO" id="GO:0016301">
    <property type="term" value="F:kinase activity"/>
    <property type="evidence" value="ECO:0007669"/>
    <property type="project" value="InterPro"/>
</dbReference>
<dbReference type="PANTHER" id="PTHR43615">
    <property type="entry name" value="PHOSPHOENOLPYRUVATE SYNTHASE-RELATED"/>
    <property type="match status" value="1"/>
</dbReference>
<keyword evidence="3" id="KW-0067">ATP-binding</keyword>
<dbReference type="Pfam" id="PF00391">
    <property type="entry name" value="PEP-utilizers"/>
    <property type="match status" value="1"/>
</dbReference>
<evidence type="ECO:0000256" key="2">
    <source>
        <dbReference type="ARBA" id="ARBA00022741"/>
    </source>
</evidence>
<comment type="caution">
    <text evidence="6">The sequence shown here is derived from an EMBL/GenBank/DDBJ whole genome shotgun (WGS) entry which is preliminary data.</text>
</comment>
<protein>
    <recommendedName>
        <fullName evidence="8">Phosphoenolpyruvate synthase</fullName>
    </recommendedName>
</protein>
<dbReference type="Pfam" id="PF01326">
    <property type="entry name" value="PPDK_N"/>
    <property type="match status" value="1"/>
</dbReference>
<dbReference type="EMBL" id="JAEPQZ010000017">
    <property type="protein sequence ID" value="KAG2172399.1"/>
    <property type="molecule type" value="Genomic_DNA"/>
</dbReference>
<name>A0A8H7PEX6_MORIS</name>
<evidence type="ECO:0008006" key="8">
    <source>
        <dbReference type="Google" id="ProtNLM"/>
    </source>
</evidence>
<dbReference type="OrthoDB" id="6123450at2759"/>
<feature type="domain" description="Pyruvate phosphate dikinase AMP/ATP-binding" evidence="5">
    <location>
        <begin position="19"/>
        <end position="325"/>
    </location>
</feature>
<evidence type="ECO:0000259" key="5">
    <source>
        <dbReference type="Pfam" id="PF01326"/>
    </source>
</evidence>
<reference evidence="6" key="1">
    <citation type="submission" date="2020-12" db="EMBL/GenBank/DDBJ databases">
        <title>Metabolic potential, ecology and presence of endohyphal bacteria is reflected in genomic diversity of Mucoromycotina.</title>
        <authorList>
            <person name="Muszewska A."/>
            <person name="Okrasinska A."/>
            <person name="Steczkiewicz K."/>
            <person name="Drgas O."/>
            <person name="Orlowska M."/>
            <person name="Perlinska-Lenart U."/>
            <person name="Aleksandrzak-Piekarczyk T."/>
            <person name="Szatraj K."/>
            <person name="Zielenkiewicz U."/>
            <person name="Pilsyk S."/>
            <person name="Malc E."/>
            <person name="Mieczkowski P."/>
            <person name="Kruszewska J.S."/>
            <person name="Biernat P."/>
            <person name="Pawlowska J."/>
        </authorList>
    </citation>
    <scope>NUCLEOTIDE SEQUENCE</scope>
    <source>
        <strain evidence="6">WA0000067209</strain>
    </source>
</reference>
<dbReference type="InterPro" id="IPR008279">
    <property type="entry name" value="PEP-util_enz_mobile_dom"/>
</dbReference>
<dbReference type="Proteomes" id="UP000654370">
    <property type="component" value="Unassembled WGS sequence"/>
</dbReference>
<dbReference type="NCBIfam" id="NF004878">
    <property type="entry name" value="PRK06241.1-3"/>
    <property type="match status" value="1"/>
</dbReference>
<proteinExistence type="inferred from homology"/>
<comment type="similarity">
    <text evidence="1">Belongs to the PEP-utilizing enzyme family.</text>
</comment>
<dbReference type="Gene3D" id="3.30.1490.20">
    <property type="entry name" value="ATP-grasp fold, A domain"/>
    <property type="match status" value="1"/>
</dbReference>
<dbReference type="FunFam" id="3.30.1490.20:FF:000010">
    <property type="entry name" value="Phosphoenolpyruvate synthase"/>
    <property type="match status" value="1"/>
</dbReference>
<dbReference type="GO" id="GO:0005524">
    <property type="term" value="F:ATP binding"/>
    <property type="evidence" value="ECO:0007669"/>
    <property type="project" value="UniProtKB-KW"/>
</dbReference>
<dbReference type="Gene3D" id="3.50.30.10">
    <property type="entry name" value="Phosphohistidine domain"/>
    <property type="match status" value="1"/>
</dbReference>
<sequence length="901" mass="99519">MKANYVIPFADIDKASLSEVGGKGANLGEMLKAGFPVPNGMCISTFAYQAFVASSSKMTGFFEELQSLHIDDLALVQEFGKRMREHLTTLPIPSDIQKDIEEAWLCTGKDKFYAVRSSATAEDLPSASFAGQQDTYLNIHGFDDILDAVRRCWASLFTDRAIIYRARNQFDHQEVFLSVVIQEMVIPAVSGIMFTADPVSGNRNIVTIDASYGLGEALVSGLVTADMYQLRTEKIGNNFYSYQIVEKNIGSKKIAIYSLPEGGTTTKELSEDQQNSQALSDGSMMALAVFAKRIESHYGCEQDIEWCITAEDDIYIVQSRPITTLHPLVDPLPNNDGLHVYMSFGHGQMMTRAITPLGRSVLRTVVPVGHSEPGDESTWAVTAASHLYIDLTKMLRVPAFGRFFPEFAVNIDERISLALKEVVSRPEFQETPPAKGLKFKLLRFAIPMVWGVFLSLFIKNPKLARDQADTYMDGLVARYESQLDEDHGADRIRHVQVLLSELLPRFFPNLAQHVAPGVLAMKLAEKYSKKWLGDSDEIALMNKALPGNVTTEMGLRVGDLGDIVRERPAVLEYLISKTDKQSFRSGLQDINGGEEFLDEFDSFLARYGARCPGEIDIGNTRWGESPMSLVSSIMAVAKNSQAVGDHRRKHIQANEEAEQAARRIVERVRNTPWGYFKSTVMKRLVTVFRCRAGMREHPKFTLIRIFYKAKQVIMEEATELVNAGKLESASDVLYLGLSELHSVLADTFDGDVNVLVKQRKEQHAKDDIIQPVRVMTSEGEIVNGTRKASNAPEGAIIGSGVSAGVVEGFARIVLSPDTSELEDGEIMVAPFTDPGWTPLFNSAKGLVIVVGGMLTHGAVVAREYGIPAVVGVDNATETIKTGQYIRVNGNEGYIEILPTPD</sequence>
<dbReference type="InterPro" id="IPR013815">
    <property type="entry name" value="ATP_grasp_subdomain_1"/>
</dbReference>
<dbReference type="InterPro" id="IPR051549">
    <property type="entry name" value="PEP_Utilizing_Enz"/>
</dbReference>
<evidence type="ECO:0000313" key="6">
    <source>
        <dbReference type="EMBL" id="KAG2172399.1"/>
    </source>
</evidence>
<evidence type="ECO:0000259" key="4">
    <source>
        <dbReference type="Pfam" id="PF00391"/>
    </source>
</evidence>